<keyword evidence="2" id="KW-1185">Reference proteome</keyword>
<evidence type="ECO:0000313" key="2">
    <source>
        <dbReference type="Proteomes" id="UP000010796"/>
    </source>
</evidence>
<gene>
    <name evidence="1" type="ordered locus">Echvi_4611</name>
</gene>
<reference evidence="2" key="1">
    <citation type="submission" date="2012-02" db="EMBL/GenBank/DDBJ databases">
        <title>The complete genome of Echinicola vietnamensis DSM 17526.</title>
        <authorList>
            <person name="Lucas S."/>
            <person name="Copeland A."/>
            <person name="Lapidus A."/>
            <person name="Glavina del Rio T."/>
            <person name="Dalin E."/>
            <person name="Tice H."/>
            <person name="Bruce D."/>
            <person name="Goodwin L."/>
            <person name="Pitluck S."/>
            <person name="Peters L."/>
            <person name="Ovchinnikova G."/>
            <person name="Teshima H."/>
            <person name="Kyrpides N."/>
            <person name="Mavromatis K."/>
            <person name="Ivanova N."/>
            <person name="Brettin T."/>
            <person name="Detter J.C."/>
            <person name="Han C."/>
            <person name="Larimer F."/>
            <person name="Land M."/>
            <person name="Hauser L."/>
            <person name="Markowitz V."/>
            <person name="Cheng J.-F."/>
            <person name="Hugenholtz P."/>
            <person name="Woyke T."/>
            <person name="Wu D."/>
            <person name="Brambilla E."/>
            <person name="Klenk H.-P."/>
            <person name="Eisen J.A."/>
        </authorList>
    </citation>
    <scope>NUCLEOTIDE SEQUENCE [LARGE SCALE GENOMIC DNA]</scope>
    <source>
        <strain evidence="2">DSM 17526 / LMG 23754 / KMM 6221</strain>
    </source>
</reference>
<dbReference type="STRING" id="926556.Echvi_4611"/>
<evidence type="ECO:0000313" key="1">
    <source>
        <dbReference type="EMBL" id="AGA80783.1"/>
    </source>
</evidence>
<organism evidence="1 2">
    <name type="scientific">Echinicola vietnamensis (strain DSM 17526 / LMG 23754 / KMM 6221)</name>
    <dbReference type="NCBI Taxonomy" id="926556"/>
    <lineage>
        <taxon>Bacteria</taxon>
        <taxon>Pseudomonadati</taxon>
        <taxon>Bacteroidota</taxon>
        <taxon>Cytophagia</taxon>
        <taxon>Cytophagales</taxon>
        <taxon>Cyclobacteriaceae</taxon>
        <taxon>Echinicola</taxon>
    </lineage>
</organism>
<protein>
    <submittedName>
        <fullName evidence="1">Uncharacterized protein</fullName>
    </submittedName>
</protein>
<accession>L0G659</accession>
<dbReference type="EMBL" id="CP003346">
    <property type="protein sequence ID" value="AGA80783.1"/>
    <property type="molecule type" value="Genomic_DNA"/>
</dbReference>
<name>L0G659_ECHVK</name>
<sequence length="81" mass="8867">MLGAADLLGEALLSLRLLGLDLWGVGGSIESQTQRLVGAWVRDPAQPPLKKKVSSIRPKRIEETYNFPIFQSPYVSMAPST</sequence>
<dbReference type="Proteomes" id="UP000010796">
    <property type="component" value="Chromosome"/>
</dbReference>
<dbReference type="HOGENOM" id="CLU_2568387_0_0_10"/>
<proteinExistence type="predicted"/>
<dbReference type="KEGG" id="evi:Echvi_4611"/>
<dbReference type="AlphaFoldDB" id="L0G659"/>